<dbReference type="GO" id="GO:0039686">
    <property type="term" value="P:bidirectional double-stranded viral DNA replication"/>
    <property type="evidence" value="ECO:0007669"/>
    <property type="project" value="UniProtKB-UniRule"/>
</dbReference>
<feature type="compositionally biased region" description="Acidic residues" evidence="11">
    <location>
        <begin position="293"/>
        <end position="302"/>
    </location>
</feature>
<dbReference type="HAMAP" id="MF_04152">
    <property type="entry name" value="SSB_T4"/>
    <property type="match status" value="1"/>
</dbReference>
<dbReference type="GO" id="GO:0003697">
    <property type="term" value="F:single-stranded DNA binding"/>
    <property type="evidence" value="ECO:0007669"/>
    <property type="project" value="UniProtKB-UniRule"/>
</dbReference>
<sequence length="312" mass="35053">MSDFASLKKSRSSAISQLDEQLKKMNSSGYQSDADEFWQPEVDKAGNGYAIIRFLPAPAEEDLPFVRLWTHSFQGPTGKWYIENCRTTLGEDDPCSEYASELWNTGIEENKEEVRKKFKRRLTYISNIYVVSDPAKPENNGKVFKFKYGKKIWDKLNDLMNPVQIAGAPEEPRINPFDLWEGANFVLKIRKVEGYRNYDKSEFQAPAPLHEDDAVLETIWKQEYSLAKIVAPDNFKSYDELKKKLYLALGKTAPAGSAGAAAPAREEKEMSFKPSFGESEGSAAKSSAGFGGGDDETDEDDSLAFFKKLASD</sequence>
<evidence type="ECO:0000256" key="10">
    <source>
        <dbReference type="HAMAP-Rule" id="MF_04152"/>
    </source>
</evidence>
<evidence type="ECO:0000256" key="7">
    <source>
        <dbReference type="ARBA" id="ARBA00023109"/>
    </source>
</evidence>
<evidence type="ECO:0000313" key="13">
    <source>
        <dbReference type="EMBL" id="AKF12674.1"/>
    </source>
</evidence>
<keyword evidence="10" id="KW-0233">DNA recombination</keyword>
<feature type="compositionally biased region" description="Low complexity" evidence="11">
    <location>
        <begin position="275"/>
        <end position="288"/>
    </location>
</feature>
<evidence type="ECO:0000313" key="14">
    <source>
        <dbReference type="Proteomes" id="UP000221947"/>
    </source>
</evidence>
<keyword evidence="7 10" id="KW-1194">Viral DNA replication</keyword>
<dbReference type="InterPro" id="IPR012340">
    <property type="entry name" value="NA-bd_OB-fold"/>
</dbReference>
<comment type="subunit">
    <text evidence="10">Homodimer in the absence of DNA, monomer when binding DNA. Interacts with the DNA helicase assembly protein; a ternary complex between the helicase assembly protein, the single-stranded DNA-binding protein and ssDNA is an obligatory intermediate in the helicase loading mechanism. Part of the replicase complex that includes the DNA polymerase, the polymerase clamp, the clamp loader complex, the single-stranded DNA binding protein, the primase, the replicative helicase and the helicase assembly factor. Interacts (via C-terminus) with the viral SF1 dDA helicase. Interacts with the viral SF2 UvsW repair helicase.</text>
</comment>
<keyword evidence="8 10" id="KW-0238">DNA-binding</keyword>
<dbReference type="InterPro" id="IPR044947">
    <property type="entry name" value="Phage_T4_Gp32_ssDNA-bd_sf"/>
</dbReference>
<evidence type="ECO:0000256" key="11">
    <source>
        <dbReference type="SAM" id="MobiDB-lite"/>
    </source>
</evidence>
<evidence type="ECO:0000256" key="1">
    <source>
        <dbReference type="ARBA" id="ARBA00018590"/>
    </source>
</evidence>
<comment type="caution">
    <text evidence="10">Lacks conserved residue(s) required for the propagation of feature annotation.</text>
</comment>
<dbReference type="GO" id="GO:0006281">
    <property type="term" value="P:DNA repair"/>
    <property type="evidence" value="ECO:0007669"/>
    <property type="project" value="UniProtKB-UniRule"/>
</dbReference>
<dbReference type="InterPro" id="IPR046395">
    <property type="entry name" value="SSB_T4"/>
</dbReference>
<keyword evidence="5" id="KW-0227">DNA damage</keyword>
<dbReference type="SUPFAM" id="SSF50249">
    <property type="entry name" value="Nucleic acid-binding proteins"/>
    <property type="match status" value="1"/>
</dbReference>
<accession>A0A0F6WBT8</accession>
<organism evidence="13 14">
    <name type="scientific">Sinorhizobium phage phiM7</name>
    <dbReference type="NCBI Taxonomy" id="1647403"/>
    <lineage>
        <taxon>Viruses</taxon>
        <taxon>Duplodnaviria</taxon>
        <taxon>Heunggongvirae</taxon>
        <taxon>Uroviricota</taxon>
        <taxon>Caudoviricetes</taxon>
        <taxon>Emdodecavirus</taxon>
        <taxon>Emdodecavirus M7</taxon>
    </lineage>
</organism>
<evidence type="ECO:0000256" key="3">
    <source>
        <dbReference type="ARBA" id="ARBA00022705"/>
    </source>
</evidence>
<evidence type="ECO:0000256" key="4">
    <source>
        <dbReference type="ARBA" id="ARBA00022723"/>
    </source>
</evidence>
<evidence type="ECO:0000256" key="9">
    <source>
        <dbReference type="ARBA" id="ARBA00023204"/>
    </source>
</evidence>
<gene>
    <name evidence="13" type="ORF">PHIM7_128</name>
</gene>
<evidence type="ECO:0000256" key="5">
    <source>
        <dbReference type="ARBA" id="ARBA00022763"/>
    </source>
</evidence>
<dbReference type="InterPro" id="IPR012339">
    <property type="entry name" value="Phage_T4_Gp32_ssDNA-bd"/>
</dbReference>
<dbReference type="EMBL" id="KR052480">
    <property type="protein sequence ID" value="AKF12674.1"/>
    <property type="molecule type" value="Genomic_DNA"/>
</dbReference>
<evidence type="ECO:0000256" key="8">
    <source>
        <dbReference type="ARBA" id="ARBA00023125"/>
    </source>
</evidence>
<keyword evidence="4" id="KW-0479">Metal-binding</keyword>
<evidence type="ECO:0000256" key="6">
    <source>
        <dbReference type="ARBA" id="ARBA00022833"/>
    </source>
</evidence>
<proteinExistence type="inferred from homology"/>
<dbReference type="GO" id="GO:0006260">
    <property type="term" value="P:DNA replication"/>
    <property type="evidence" value="ECO:0007669"/>
    <property type="project" value="UniProtKB-KW"/>
</dbReference>
<keyword evidence="6" id="KW-0862">Zinc</keyword>
<feature type="domain" description="Bacteriophage T4 Gp32 single-stranded DNA-binding" evidence="12">
    <location>
        <begin position="46"/>
        <end position="245"/>
    </location>
</feature>
<protein>
    <recommendedName>
        <fullName evidence="1 10">Single-stranded DNA-binding protein</fullName>
        <shortName evidence="10">SSB protein</shortName>
    </recommendedName>
    <alternativeName>
        <fullName evidence="10">Helix-destabilizing protein</fullName>
    </alternativeName>
</protein>
<keyword evidence="2 10" id="KW-0678">Repressor</keyword>
<name>A0A0F6WBT8_9CAUD</name>
<keyword evidence="9 10" id="KW-0234">DNA repair</keyword>
<evidence type="ECO:0000256" key="2">
    <source>
        <dbReference type="ARBA" id="ARBA00022491"/>
    </source>
</evidence>
<dbReference type="Pfam" id="PF08804">
    <property type="entry name" value="gp32"/>
    <property type="match status" value="1"/>
</dbReference>
<evidence type="ECO:0000259" key="12">
    <source>
        <dbReference type="Pfam" id="PF08804"/>
    </source>
</evidence>
<reference evidence="13 14" key="1">
    <citation type="submission" date="2015-04" db="EMBL/GenBank/DDBJ databases">
        <authorList>
            <person name="Schouten J.T."/>
            <person name="Crockett J.T."/>
            <person name="Hodson T.S."/>
            <person name="Hyde J.R."/>
            <person name="Smith T.A."/>
            <person name="Merrill B.D."/>
            <person name="Crook M.B."/>
            <person name="Griffitts J.S."/>
            <person name="Burnett S.H."/>
            <person name="Grose J.H."/>
            <person name="Breakwell D.P."/>
        </authorList>
    </citation>
    <scope>NUCLEOTIDE SEQUENCE [LARGE SCALE GENOMIC DNA]</scope>
</reference>
<comment type="similarity">
    <text evidence="10">Belongs to the Tequatrovirus single-stranded DNA-binding protein family.</text>
</comment>
<comment type="domain">
    <text evidence="10">The acidic C-terminus is involved in modulating the ssDNA binding properties. The N-terminus LAST motif is involved in the cooperative binding of the protein to single-stranded nucleic acids.</text>
</comment>
<dbReference type="GO" id="GO:0006310">
    <property type="term" value="P:DNA recombination"/>
    <property type="evidence" value="ECO:0007669"/>
    <property type="project" value="UniProtKB-UniRule"/>
</dbReference>
<dbReference type="GO" id="GO:0046872">
    <property type="term" value="F:metal ion binding"/>
    <property type="evidence" value="ECO:0007669"/>
    <property type="project" value="UniProtKB-KW"/>
</dbReference>
<keyword evidence="14" id="KW-1185">Reference proteome</keyword>
<dbReference type="Gene3D" id="3.90.198.10">
    <property type="entry name" value="Replication Fork Single-Stranded Dna Binding Protein"/>
    <property type="match status" value="1"/>
</dbReference>
<comment type="function">
    <text evidence="10">Single-stranded DNA-binding protein that participates in viral DNA replication, recombination, and repair. Coats the lagging-strand ssDNA as the replication fork advances. Stimulates the activities of viral DNA polymerase and the replicative helicase, probably via its interaction with the helicase assembly factor. Together with the replicative helicase and the helicase assembly factor, promotes pairing of two homologous DNA molecules containing complementary single-stranded regions and mediates homologous DNA strand exchange. Promotes also the formation of joint molecules. mRNA specific autogenous translational repressor.</text>
</comment>
<keyword evidence="3" id="KW-0235">DNA replication</keyword>
<dbReference type="Proteomes" id="UP000221947">
    <property type="component" value="Segment"/>
</dbReference>
<feature type="region of interest" description="Disordered" evidence="11">
    <location>
        <begin position="255"/>
        <end position="302"/>
    </location>
</feature>